<dbReference type="VEuPathDB" id="FungiDB:SeMB42_g07623"/>
<dbReference type="EMBL" id="QEAN01000573">
    <property type="protein sequence ID" value="TPX32382.1"/>
    <property type="molecule type" value="Genomic_DNA"/>
</dbReference>
<name>A0A507BY78_9FUNG</name>
<organism evidence="1 2">
    <name type="scientific">Synchytrium endobioticum</name>
    <dbReference type="NCBI Taxonomy" id="286115"/>
    <lineage>
        <taxon>Eukaryota</taxon>
        <taxon>Fungi</taxon>
        <taxon>Fungi incertae sedis</taxon>
        <taxon>Chytridiomycota</taxon>
        <taxon>Chytridiomycota incertae sedis</taxon>
        <taxon>Chytridiomycetes</taxon>
        <taxon>Synchytriales</taxon>
        <taxon>Synchytriaceae</taxon>
        <taxon>Synchytrium</taxon>
    </lineage>
</organism>
<protein>
    <submittedName>
        <fullName evidence="1">Uncharacterized protein</fullName>
    </submittedName>
</protein>
<evidence type="ECO:0000313" key="1">
    <source>
        <dbReference type="EMBL" id="TPX32382.1"/>
    </source>
</evidence>
<gene>
    <name evidence="1" type="ORF">SeMB42_g07623</name>
</gene>
<keyword evidence="2" id="KW-1185">Reference proteome</keyword>
<sequence length="420" mass="48457">MLPLCTTWRVAYGYLSDYKHVILFRTGVCDFAQWALKGPIRRICFSPISKTLSIKLIASNPNPSIPLKEKTKLKNERGSPDNLYILEPFLPTIAEITDEEYRSYAESLREYRYGMTDDMKEQLKYNLEVLYSEWENQNHPYGVGITDLLIEAVIPEDLRKYMKVNVRDPHIHVSLAHCEFVWEGLRTLCDLASLLVDDQVQVELEGLHALTIEYEKLLKTQVRLALGGSNDVFSPPKIYNMCELKAKVTRVKEVLESNTPPIVSSFTQAEVIDVSHNSWCIGSAIDHYLLILDVKDERNEPKTDFEVNKALICSQLVVKRMQLMKLLLSAFLQQRSQLPQTDWSKHEIEKAEATVGRLQSTMKDYQKRARRYKTSSTSFVQRLSQDTRRIMFQPEAGQASLHRDASHRVGHDNRCRCIIM</sequence>
<reference evidence="1 2" key="1">
    <citation type="journal article" date="2019" name="Sci. Rep.">
        <title>Comparative genomics of chytrid fungi reveal insights into the obligate biotrophic and pathogenic lifestyle of Synchytrium endobioticum.</title>
        <authorList>
            <person name="van de Vossenberg B.T.L.H."/>
            <person name="Warris S."/>
            <person name="Nguyen H.D.T."/>
            <person name="van Gent-Pelzer M.P.E."/>
            <person name="Joly D.L."/>
            <person name="van de Geest H.C."/>
            <person name="Bonants P.J.M."/>
            <person name="Smith D.S."/>
            <person name="Levesque C.A."/>
            <person name="van der Lee T.A.J."/>
        </authorList>
    </citation>
    <scope>NUCLEOTIDE SEQUENCE [LARGE SCALE GENOMIC DNA]</scope>
    <source>
        <strain evidence="1 2">MB42</strain>
    </source>
</reference>
<proteinExistence type="predicted"/>
<dbReference type="Proteomes" id="UP000317494">
    <property type="component" value="Unassembled WGS sequence"/>
</dbReference>
<evidence type="ECO:0000313" key="2">
    <source>
        <dbReference type="Proteomes" id="UP000317494"/>
    </source>
</evidence>
<dbReference type="AlphaFoldDB" id="A0A507BY78"/>
<comment type="caution">
    <text evidence="1">The sequence shown here is derived from an EMBL/GenBank/DDBJ whole genome shotgun (WGS) entry which is preliminary data.</text>
</comment>
<accession>A0A507BY78</accession>